<dbReference type="PROSITE" id="PS50113">
    <property type="entry name" value="PAC"/>
    <property type="match status" value="2"/>
</dbReference>
<keyword evidence="5" id="KW-0157">Chromophore</keyword>
<dbReference type="PROSITE" id="PS51285">
    <property type="entry name" value="AGC_KINASE_CTER"/>
    <property type="match status" value="1"/>
</dbReference>
<dbReference type="Gene3D" id="3.30.450.20">
    <property type="entry name" value="PAS domain"/>
    <property type="match status" value="2"/>
</dbReference>
<keyword evidence="4" id="KW-0723">Serine/threonine-protein kinase</keyword>
<dbReference type="SMART" id="SM00091">
    <property type="entry name" value="PAS"/>
    <property type="match status" value="2"/>
</dbReference>
<dbReference type="PANTHER" id="PTHR45637">
    <property type="entry name" value="FLIPPASE KINASE 1-RELATED"/>
    <property type="match status" value="1"/>
</dbReference>
<dbReference type="InterPro" id="IPR000961">
    <property type="entry name" value="AGC-kinase_C"/>
</dbReference>
<evidence type="ECO:0000256" key="2">
    <source>
        <dbReference type="ARBA" id="ARBA00009903"/>
    </source>
</evidence>
<evidence type="ECO:0000256" key="9">
    <source>
        <dbReference type="ARBA" id="ARBA00022777"/>
    </source>
</evidence>
<dbReference type="CDD" id="cd00130">
    <property type="entry name" value="PAS"/>
    <property type="match status" value="2"/>
</dbReference>
<feature type="compositionally biased region" description="Low complexity" evidence="11">
    <location>
        <begin position="715"/>
        <end position="729"/>
    </location>
</feature>
<dbReference type="InterPro" id="IPR000014">
    <property type="entry name" value="PAS"/>
</dbReference>
<dbReference type="AlphaFoldDB" id="A0A126WYJ8"/>
<keyword evidence="10" id="KW-0067">ATP-binding</keyword>
<evidence type="ECO:0000256" key="5">
    <source>
        <dbReference type="ARBA" id="ARBA00022543"/>
    </source>
</evidence>
<feature type="domain" description="AGC-kinase C-terminal" evidence="15">
    <location>
        <begin position="693"/>
        <end position="729"/>
    </location>
</feature>
<evidence type="ECO:0000256" key="11">
    <source>
        <dbReference type="SAM" id="MobiDB-lite"/>
    </source>
</evidence>
<evidence type="ECO:0000313" key="16">
    <source>
        <dbReference type="EMBL" id="AML77579.1"/>
    </source>
</evidence>
<dbReference type="EMBL" id="KU699668">
    <property type="protein sequence ID" value="AML77579.1"/>
    <property type="molecule type" value="mRNA"/>
</dbReference>
<dbReference type="Pfam" id="PF13426">
    <property type="entry name" value="PAS_9"/>
    <property type="match status" value="2"/>
</dbReference>
<dbReference type="InterPro" id="IPR000719">
    <property type="entry name" value="Prot_kinase_dom"/>
</dbReference>
<evidence type="ECO:0000256" key="6">
    <source>
        <dbReference type="ARBA" id="ARBA00022606"/>
    </source>
</evidence>
<dbReference type="PROSITE" id="PS50112">
    <property type="entry name" value="PAS"/>
    <property type="match status" value="2"/>
</dbReference>
<evidence type="ECO:0000256" key="1">
    <source>
        <dbReference type="ARBA" id="ARBA00001917"/>
    </source>
</evidence>
<feature type="domain" description="Protein kinase" evidence="12">
    <location>
        <begin position="401"/>
        <end position="692"/>
    </location>
</feature>
<evidence type="ECO:0000259" key="15">
    <source>
        <dbReference type="PROSITE" id="PS51285"/>
    </source>
</evidence>
<dbReference type="PROSITE" id="PS00108">
    <property type="entry name" value="PROTEIN_KINASE_ST"/>
    <property type="match status" value="1"/>
</dbReference>
<dbReference type="InterPro" id="IPR011009">
    <property type="entry name" value="Kinase-like_dom_sf"/>
</dbReference>
<dbReference type="InterPro" id="IPR008271">
    <property type="entry name" value="Ser/Thr_kinase_AS"/>
</dbReference>
<evidence type="ECO:0000256" key="4">
    <source>
        <dbReference type="ARBA" id="ARBA00022527"/>
    </source>
</evidence>
<dbReference type="SMART" id="SM00220">
    <property type="entry name" value="S_TKc"/>
    <property type="match status" value="1"/>
</dbReference>
<keyword evidence="5" id="KW-0600">Photoreceptor protein</keyword>
<dbReference type="Gene3D" id="3.30.200.20">
    <property type="entry name" value="Phosphorylase Kinase, domain 1"/>
    <property type="match status" value="1"/>
</dbReference>
<dbReference type="SMART" id="SM00086">
    <property type="entry name" value="PAC"/>
    <property type="match status" value="2"/>
</dbReference>
<feature type="domain" description="PAS" evidence="13">
    <location>
        <begin position="197"/>
        <end position="270"/>
    </location>
</feature>
<dbReference type="SUPFAM" id="SSF56112">
    <property type="entry name" value="Protein kinase-like (PK-like)"/>
    <property type="match status" value="1"/>
</dbReference>
<evidence type="ECO:0000259" key="12">
    <source>
        <dbReference type="PROSITE" id="PS50011"/>
    </source>
</evidence>
<keyword evidence="9" id="KW-0418">Kinase</keyword>
<keyword evidence="8" id="KW-0547">Nucleotide-binding</keyword>
<comment type="cofactor">
    <cofactor evidence="1">
        <name>FMN</name>
        <dbReference type="ChEBI" id="CHEBI:58210"/>
    </cofactor>
</comment>
<dbReference type="NCBIfam" id="TIGR00229">
    <property type="entry name" value="sensory_box"/>
    <property type="match status" value="2"/>
</dbReference>
<dbReference type="SUPFAM" id="SSF55785">
    <property type="entry name" value="PYP-like sensor domain (PAS domain)"/>
    <property type="match status" value="2"/>
</dbReference>
<dbReference type="Pfam" id="PF00069">
    <property type="entry name" value="Pkinase"/>
    <property type="match status" value="1"/>
</dbReference>
<organism evidence="16">
    <name type="scientific">Chlamydomonas moewusii</name>
    <name type="common">Chlamydomonas eugametos</name>
    <dbReference type="NCBI Taxonomy" id="3054"/>
    <lineage>
        <taxon>Eukaryota</taxon>
        <taxon>Viridiplantae</taxon>
        <taxon>Chlorophyta</taxon>
        <taxon>core chlorophytes</taxon>
        <taxon>Chlorophyceae</taxon>
        <taxon>CS clade</taxon>
        <taxon>Chlamydomonadales</taxon>
        <taxon>Chlamydomonadaceae</taxon>
        <taxon>Chlamydomonas</taxon>
    </lineage>
</organism>
<feature type="domain" description="PAS" evidence="13">
    <location>
        <begin position="11"/>
        <end position="84"/>
    </location>
</feature>
<feature type="region of interest" description="Disordered" evidence="11">
    <location>
        <begin position="710"/>
        <end position="729"/>
    </location>
</feature>
<accession>A0A126WYJ8</accession>
<evidence type="ECO:0000256" key="7">
    <source>
        <dbReference type="ARBA" id="ARBA00022679"/>
    </source>
</evidence>
<comment type="similarity">
    <text evidence="2">Belongs to the protein kinase superfamily. AGC Ser/Thr protein kinase family.</text>
</comment>
<evidence type="ECO:0000256" key="10">
    <source>
        <dbReference type="ARBA" id="ARBA00022840"/>
    </source>
</evidence>
<name>A0A126WYJ8_CHLMO</name>
<dbReference type="GO" id="GO:0004674">
    <property type="term" value="F:protein serine/threonine kinase activity"/>
    <property type="evidence" value="ECO:0007669"/>
    <property type="project" value="UniProtKB-KW"/>
</dbReference>
<proteinExistence type="evidence at transcript level"/>
<keyword evidence="7" id="KW-0808">Transferase</keyword>
<dbReference type="PROSITE" id="PS50011">
    <property type="entry name" value="PROTEIN_KINASE_DOM"/>
    <property type="match status" value="1"/>
</dbReference>
<keyword evidence="6" id="KW-0716">Sensory transduction</keyword>
<evidence type="ECO:0000259" key="14">
    <source>
        <dbReference type="PROSITE" id="PS50113"/>
    </source>
</evidence>
<dbReference type="CDD" id="cd05574">
    <property type="entry name" value="STKc_phototropin_like"/>
    <property type="match status" value="1"/>
</dbReference>
<evidence type="ECO:0000256" key="8">
    <source>
        <dbReference type="ARBA" id="ARBA00022741"/>
    </source>
</evidence>
<dbReference type="GO" id="GO:0009882">
    <property type="term" value="F:blue light photoreceptor activity"/>
    <property type="evidence" value="ECO:0007669"/>
    <property type="project" value="UniProtKB-ARBA"/>
</dbReference>
<dbReference type="InterPro" id="IPR035965">
    <property type="entry name" value="PAS-like_dom_sf"/>
</dbReference>
<evidence type="ECO:0000256" key="3">
    <source>
        <dbReference type="ARBA" id="ARBA00012513"/>
    </source>
</evidence>
<keyword evidence="5" id="KW-0675">Receptor</keyword>
<feature type="domain" description="PAC" evidence="14">
    <location>
        <begin position="271"/>
        <end position="325"/>
    </location>
</feature>
<protein>
    <recommendedName>
        <fullName evidence="3">non-specific serine/threonine protein kinase</fullName>
        <ecNumber evidence="3">2.7.11.1</ecNumber>
    </recommendedName>
</protein>
<feature type="domain" description="PAC" evidence="14">
    <location>
        <begin position="85"/>
        <end position="139"/>
    </location>
</feature>
<dbReference type="GO" id="GO:0005524">
    <property type="term" value="F:ATP binding"/>
    <property type="evidence" value="ECO:0007669"/>
    <property type="project" value="UniProtKB-KW"/>
</dbReference>
<evidence type="ECO:0000259" key="13">
    <source>
        <dbReference type="PROSITE" id="PS50112"/>
    </source>
</evidence>
<dbReference type="EC" id="2.7.11.1" evidence="3"/>
<dbReference type="InterPro" id="IPR001610">
    <property type="entry name" value="PAC"/>
</dbReference>
<dbReference type="Gene3D" id="1.10.510.10">
    <property type="entry name" value="Transferase(Phosphotransferase) domain 1"/>
    <property type="match status" value="1"/>
</dbReference>
<dbReference type="InterPro" id="IPR000700">
    <property type="entry name" value="PAS-assoc_C"/>
</dbReference>
<sequence>MAMAGMHIPGAASQLTQVLSGLRHTFVVADATLPDMPLVFASEGFYAMTGYGKDEVLGHNCRFLQGEGTDPKEVQKIRDAIKKAEPVSVRLLNYRKDGTPFWNLLTMTPIKTPDGKLSKYVGVQVDVTSKTEGKATLDKAGVPLLVRYDHRLKENVAKPIVDNVVDAVKGAEVSGGSGTGSAARPVIGKNAKQFPRVALDLATTVERIQQNFVISDPTLPDCPIVFASDPFLELTGYKREEVLGRNCRFLQGPGTDPNTVNQIREAVKDGAELTVRILNYTKGGRAFWNMFTLAPMLDSDSKCKFYVGVQVDVTAQAAAPGDKPPAWTKTASAEFQNATDGMQAAGLINTALQGMTGLHTNPWQAITGAVIRRKPHKADDKAYQQLMQLEQRDGRIKLQHFRRVKQLGAGDVGLVDLVQLQGTDLKFAMKTLDKQEMQERNKVQRVLTECTILNIVDHPFLPTVYCILQTDTHLHFLMEFCDGGELYGLLNAQPKKRLKESQVRFYAAEVLLALQYLHMLGFVYRDLKPENILLHGSGHVLVTDFDLSYSKGSTTPRVEKVVTNVVNPKSGKPVQVEELVVVGEPVARANSFVGTEEYLAPEIINAAGHSAPVDWWSFGILIYELAYGFSPFRGERRDQTFENILRAPLRFPDKPTISDACKDLISLLLTKDPAKRLGSKLGAEEIKAHAFFKGINWALLRNMTPPYIPFQQGKPSMSTASATPSTDQK</sequence>
<reference evidence="16" key="1">
    <citation type="journal article" date="2016" name="Proc. Natl. Acad. Sci. U.S.A.">
        <title>Functional and topological diversity of LOV domain photoreceptors.</title>
        <authorList>
            <person name="Glantz S.T."/>
            <person name="Carpenter E.J."/>
            <person name="Melkonian M."/>
            <person name="Gardner K.H."/>
            <person name="Boyden E.S."/>
            <person name="Wong G.K."/>
            <person name="Chow B.Y."/>
        </authorList>
    </citation>
    <scope>NUCLEOTIDE SEQUENCE</scope>
    <source>
        <strain evidence="16">JRGZ_2006512</strain>
    </source>
</reference>